<name>A0A5J4SA42_9EUKA</name>
<feature type="region of interest" description="Disordered" evidence="1">
    <location>
        <begin position="1"/>
        <end position="32"/>
    </location>
</feature>
<organism evidence="2 3">
    <name type="scientific">Streblomastix strix</name>
    <dbReference type="NCBI Taxonomy" id="222440"/>
    <lineage>
        <taxon>Eukaryota</taxon>
        <taxon>Metamonada</taxon>
        <taxon>Preaxostyla</taxon>
        <taxon>Oxymonadida</taxon>
        <taxon>Streblomastigidae</taxon>
        <taxon>Streblomastix</taxon>
    </lineage>
</organism>
<accession>A0A5J4SA42</accession>
<dbReference type="EMBL" id="SNRW01040570">
    <property type="protein sequence ID" value="KAA6342979.1"/>
    <property type="molecule type" value="Genomic_DNA"/>
</dbReference>
<evidence type="ECO:0000256" key="1">
    <source>
        <dbReference type="SAM" id="MobiDB-lite"/>
    </source>
</evidence>
<comment type="caution">
    <text evidence="2">The sequence shown here is derived from an EMBL/GenBank/DDBJ whole genome shotgun (WGS) entry which is preliminary data.</text>
</comment>
<reference evidence="2 3" key="1">
    <citation type="submission" date="2019-03" db="EMBL/GenBank/DDBJ databases">
        <title>Single cell metagenomics reveals metabolic interactions within the superorganism composed of flagellate Streblomastix strix and complex community of Bacteroidetes bacteria on its surface.</title>
        <authorList>
            <person name="Treitli S.C."/>
            <person name="Kolisko M."/>
            <person name="Husnik F."/>
            <person name="Keeling P."/>
            <person name="Hampl V."/>
        </authorList>
    </citation>
    <scope>NUCLEOTIDE SEQUENCE [LARGE SCALE GENOMIC DNA]</scope>
    <source>
        <strain evidence="2">ST1C</strain>
    </source>
</reference>
<gene>
    <name evidence="2" type="ORF">EZS28_052349</name>
</gene>
<dbReference type="Proteomes" id="UP000324800">
    <property type="component" value="Unassembled WGS sequence"/>
</dbReference>
<sequence>MESQDRKHESYRSRSWSCDRMPGDGADDGGYSISDASGEYECNASDKHACGEYLFREIGRSVG</sequence>
<proteinExistence type="predicted"/>
<protein>
    <submittedName>
        <fullName evidence="2">Uncharacterized protein</fullName>
    </submittedName>
</protein>
<evidence type="ECO:0000313" key="2">
    <source>
        <dbReference type="EMBL" id="KAA6342979.1"/>
    </source>
</evidence>
<evidence type="ECO:0000313" key="3">
    <source>
        <dbReference type="Proteomes" id="UP000324800"/>
    </source>
</evidence>
<feature type="non-terminal residue" evidence="2">
    <location>
        <position position="63"/>
    </location>
</feature>
<feature type="compositionally biased region" description="Basic and acidic residues" evidence="1">
    <location>
        <begin position="1"/>
        <end position="12"/>
    </location>
</feature>
<dbReference type="AlphaFoldDB" id="A0A5J4SA42"/>